<dbReference type="EMBL" id="JBHTEF010000001">
    <property type="protein sequence ID" value="MFC7581403.1"/>
    <property type="molecule type" value="Genomic_DNA"/>
</dbReference>
<keyword evidence="1" id="KW-0805">Transcription regulation</keyword>
<dbReference type="InterPro" id="IPR036388">
    <property type="entry name" value="WH-like_DNA-bd_sf"/>
</dbReference>
<dbReference type="SUPFAM" id="SSF46785">
    <property type="entry name" value="Winged helix' DNA-binding domain"/>
    <property type="match status" value="1"/>
</dbReference>
<evidence type="ECO:0000256" key="2">
    <source>
        <dbReference type="ARBA" id="ARBA00023125"/>
    </source>
</evidence>
<dbReference type="Pfam" id="PF07702">
    <property type="entry name" value="UTRA"/>
    <property type="match status" value="1"/>
</dbReference>
<dbReference type="PROSITE" id="PS50949">
    <property type="entry name" value="HTH_GNTR"/>
    <property type="match status" value="1"/>
</dbReference>
<sequence>MTATRKSAAATSSERIAADLEERIRRGELQDGERLPPEKDLARQYDVSRTTLRQALSALRRRSMIVSRAGLGSFIAYRGVSVEKPEGWTAATAEADAPTATEVILIDRAVPPVPVEGADGPVTDAYRILRRRLAGGRAVSVEETYLPAGEMLDLLMEHGLLGGSVSKTMKAAGMVAVSGEQEVTARPLPADFAQLLDTEPGTVFLHTTRVNSDADGRVVEIVISYLDPQCFSLHLTYGK</sequence>
<proteinExistence type="predicted"/>
<evidence type="ECO:0000259" key="5">
    <source>
        <dbReference type="PROSITE" id="PS50949"/>
    </source>
</evidence>
<dbReference type="RefSeq" id="WP_380974691.1">
    <property type="nucleotide sequence ID" value="NZ_JBHTEF010000001.1"/>
</dbReference>
<dbReference type="PANTHER" id="PTHR44846">
    <property type="entry name" value="MANNOSYL-D-GLYCERATE TRANSPORT/METABOLISM SYSTEM REPRESSOR MNGR-RELATED"/>
    <property type="match status" value="1"/>
</dbReference>
<dbReference type="InterPro" id="IPR036390">
    <property type="entry name" value="WH_DNA-bd_sf"/>
</dbReference>
<dbReference type="InterPro" id="IPR050679">
    <property type="entry name" value="Bact_HTH_transcr_reg"/>
</dbReference>
<dbReference type="SMART" id="SM00866">
    <property type="entry name" value="UTRA"/>
    <property type="match status" value="1"/>
</dbReference>
<evidence type="ECO:0000313" key="7">
    <source>
        <dbReference type="Proteomes" id="UP001596527"/>
    </source>
</evidence>
<keyword evidence="7" id="KW-1185">Reference proteome</keyword>
<organism evidence="6 7">
    <name type="scientific">Schaalia naturae</name>
    <dbReference type="NCBI Taxonomy" id="635203"/>
    <lineage>
        <taxon>Bacteria</taxon>
        <taxon>Bacillati</taxon>
        <taxon>Actinomycetota</taxon>
        <taxon>Actinomycetes</taxon>
        <taxon>Actinomycetales</taxon>
        <taxon>Actinomycetaceae</taxon>
        <taxon>Schaalia</taxon>
    </lineage>
</organism>
<dbReference type="CDD" id="cd07377">
    <property type="entry name" value="WHTH_GntR"/>
    <property type="match status" value="1"/>
</dbReference>
<dbReference type="InterPro" id="IPR000524">
    <property type="entry name" value="Tscrpt_reg_HTH_GntR"/>
</dbReference>
<dbReference type="PRINTS" id="PR00035">
    <property type="entry name" value="HTHGNTR"/>
</dbReference>
<accession>A0ABW2SP81</accession>
<dbReference type="Gene3D" id="3.40.1410.10">
    <property type="entry name" value="Chorismate lyase-like"/>
    <property type="match status" value="1"/>
</dbReference>
<evidence type="ECO:0000256" key="1">
    <source>
        <dbReference type="ARBA" id="ARBA00023015"/>
    </source>
</evidence>
<reference evidence="7" key="1">
    <citation type="journal article" date="2019" name="Int. J. Syst. Evol. Microbiol.">
        <title>The Global Catalogue of Microorganisms (GCM) 10K type strain sequencing project: providing services to taxonomists for standard genome sequencing and annotation.</title>
        <authorList>
            <consortium name="The Broad Institute Genomics Platform"/>
            <consortium name="The Broad Institute Genome Sequencing Center for Infectious Disease"/>
            <person name="Wu L."/>
            <person name="Ma J."/>
        </authorList>
    </citation>
    <scope>NUCLEOTIDE SEQUENCE [LARGE SCALE GENOMIC DNA]</scope>
    <source>
        <strain evidence="7">CCUG 56698</strain>
    </source>
</reference>
<dbReference type="SMART" id="SM00345">
    <property type="entry name" value="HTH_GNTR"/>
    <property type="match status" value="1"/>
</dbReference>
<feature type="region of interest" description="Disordered" evidence="4">
    <location>
        <begin position="1"/>
        <end position="38"/>
    </location>
</feature>
<name>A0ABW2SP81_9ACTO</name>
<comment type="caution">
    <text evidence="6">The sequence shown here is derived from an EMBL/GenBank/DDBJ whole genome shotgun (WGS) entry which is preliminary data.</text>
</comment>
<feature type="compositionally biased region" description="Low complexity" evidence="4">
    <location>
        <begin position="1"/>
        <end position="13"/>
    </location>
</feature>
<feature type="domain" description="HTH gntR-type" evidence="5">
    <location>
        <begin position="10"/>
        <end position="78"/>
    </location>
</feature>
<keyword evidence="2" id="KW-0238">DNA-binding</keyword>
<feature type="compositionally biased region" description="Basic and acidic residues" evidence="4">
    <location>
        <begin position="16"/>
        <end position="38"/>
    </location>
</feature>
<evidence type="ECO:0000256" key="3">
    <source>
        <dbReference type="ARBA" id="ARBA00023163"/>
    </source>
</evidence>
<keyword evidence="3" id="KW-0804">Transcription</keyword>
<evidence type="ECO:0000313" key="6">
    <source>
        <dbReference type="EMBL" id="MFC7581403.1"/>
    </source>
</evidence>
<dbReference type="Pfam" id="PF00392">
    <property type="entry name" value="GntR"/>
    <property type="match status" value="1"/>
</dbReference>
<evidence type="ECO:0000256" key="4">
    <source>
        <dbReference type="SAM" id="MobiDB-lite"/>
    </source>
</evidence>
<gene>
    <name evidence="6" type="ORF">ACFQWG_09385</name>
</gene>
<dbReference type="InterPro" id="IPR011663">
    <property type="entry name" value="UTRA"/>
</dbReference>
<dbReference type="Proteomes" id="UP001596527">
    <property type="component" value="Unassembled WGS sequence"/>
</dbReference>
<dbReference type="PANTHER" id="PTHR44846:SF17">
    <property type="entry name" value="GNTR-FAMILY TRANSCRIPTIONAL REGULATOR"/>
    <property type="match status" value="1"/>
</dbReference>
<dbReference type="Gene3D" id="1.10.10.10">
    <property type="entry name" value="Winged helix-like DNA-binding domain superfamily/Winged helix DNA-binding domain"/>
    <property type="match status" value="1"/>
</dbReference>
<dbReference type="InterPro" id="IPR028978">
    <property type="entry name" value="Chorismate_lyase_/UTRA_dom_sf"/>
</dbReference>
<protein>
    <submittedName>
        <fullName evidence="6">GntR family transcriptional regulator</fullName>
    </submittedName>
</protein>
<dbReference type="SUPFAM" id="SSF64288">
    <property type="entry name" value="Chorismate lyase-like"/>
    <property type="match status" value="1"/>
</dbReference>